<keyword evidence="6" id="KW-1185">Reference proteome</keyword>
<dbReference type="GO" id="GO:0005525">
    <property type="term" value="F:GTP binding"/>
    <property type="evidence" value="ECO:0007669"/>
    <property type="project" value="UniProtKB-KW"/>
</dbReference>
<dbReference type="PROSITE" id="PS51720">
    <property type="entry name" value="G_AIG1"/>
    <property type="match status" value="1"/>
</dbReference>
<gene>
    <name evidence="5" type="ORF">C0Q70_06455</name>
</gene>
<comment type="similarity">
    <text evidence="1">Belongs to the TRAFAC class TrmE-Era-EngA-EngB-Septin-like GTPase superfamily. AIG1/Toc34/Toc159-like paraseptin GTPase family. IAN subfamily.</text>
</comment>
<dbReference type="InterPro" id="IPR027417">
    <property type="entry name" value="P-loop_NTPase"/>
</dbReference>
<comment type="caution">
    <text evidence="5">The sequence shown here is derived from an EMBL/GenBank/DDBJ whole genome shotgun (WGS) entry which is preliminary data.</text>
</comment>
<dbReference type="Proteomes" id="UP000245119">
    <property type="component" value="Linkage Group LG3"/>
</dbReference>
<keyword evidence="2" id="KW-0547">Nucleotide-binding</keyword>
<organism evidence="5 6">
    <name type="scientific">Pomacea canaliculata</name>
    <name type="common">Golden apple snail</name>
    <dbReference type="NCBI Taxonomy" id="400727"/>
    <lineage>
        <taxon>Eukaryota</taxon>
        <taxon>Metazoa</taxon>
        <taxon>Spiralia</taxon>
        <taxon>Lophotrochozoa</taxon>
        <taxon>Mollusca</taxon>
        <taxon>Gastropoda</taxon>
        <taxon>Caenogastropoda</taxon>
        <taxon>Architaenioglossa</taxon>
        <taxon>Ampullarioidea</taxon>
        <taxon>Ampullariidae</taxon>
        <taxon>Pomacea</taxon>
    </lineage>
</organism>
<keyword evidence="3" id="KW-0342">GTP-binding</keyword>
<dbReference type="PANTHER" id="PTHR10903:SF184">
    <property type="entry name" value="GTP-BINDING PROTEIN A"/>
    <property type="match status" value="1"/>
</dbReference>
<dbReference type="Gene3D" id="3.40.50.300">
    <property type="entry name" value="P-loop containing nucleotide triphosphate hydrolases"/>
    <property type="match status" value="1"/>
</dbReference>
<proteinExistence type="inferred from homology"/>
<dbReference type="OrthoDB" id="431287at2759"/>
<feature type="domain" description="AIG1-type G" evidence="4">
    <location>
        <begin position="1"/>
        <end position="141"/>
    </location>
</feature>
<evidence type="ECO:0000313" key="6">
    <source>
        <dbReference type="Proteomes" id="UP000245119"/>
    </source>
</evidence>
<protein>
    <recommendedName>
        <fullName evidence="4">AIG1-type G domain-containing protein</fullName>
    </recommendedName>
</protein>
<dbReference type="Pfam" id="PF04548">
    <property type="entry name" value="AIG1"/>
    <property type="match status" value="1"/>
</dbReference>
<evidence type="ECO:0000259" key="4">
    <source>
        <dbReference type="PROSITE" id="PS51720"/>
    </source>
</evidence>
<dbReference type="PANTHER" id="PTHR10903">
    <property type="entry name" value="GTPASE, IMAP FAMILY MEMBER-RELATED"/>
    <property type="match status" value="1"/>
</dbReference>
<reference evidence="5 6" key="1">
    <citation type="submission" date="2018-04" db="EMBL/GenBank/DDBJ databases">
        <title>The genome of golden apple snail Pomacea canaliculata provides insight into stress tolerance and invasive adaptation.</title>
        <authorList>
            <person name="Liu C."/>
            <person name="Liu B."/>
            <person name="Ren Y."/>
            <person name="Zhang Y."/>
            <person name="Wang H."/>
            <person name="Li S."/>
            <person name="Jiang F."/>
            <person name="Yin L."/>
            <person name="Zhang G."/>
            <person name="Qian W."/>
            <person name="Fan W."/>
        </authorList>
    </citation>
    <scope>NUCLEOTIDE SEQUENCE [LARGE SCALE GENOMIC DNA]</scope>
    <source>
        <strain evidence="5">SZHN2017</strain>
        <tissue evidence="5">Muscle</tissue>
    </source>
</reference>
<evidence type="ECO:0000313" key="5">
    <source>
        <dbReference type="EMBL" id="PVD35174.1"/>
    </source>
</evidence>
<dbReference type="SUPFAM" id="SSF52540">
    <property type="entry name" value="P-loop containing nucleoside triphosphate hydrolases"/>
    <property type="match status" value="1"/>
</dbReference>
<name>A0A2T7PP20_POMCA</name>
<evidence type="ECO:0000256" key="1">
    <source>
        <dbReference type="ARBA" id="ARBA00008535"/>
    </source>
</evidence>
<dbReference type="AlphaFoldDB" id="A0A2T7PP20"/>
<dbReference type="EMBL" id="PZQS01000003">
    <property type="protein sequence ID" value="PVD35174.1"/>
    <property type="molecule type" value="Genomic_DNA"/>
</dbReference>
<evidence type="ECO:0000256" key="3">
    <source>
        <dbReference type="ARBA" id="ARBA00023134"/>
    </source>
</evidence>
<dbReference type="InterPro" id="IPR045058">
    <property type="entry name" value="GIMA/IAN/Toc"/>
</dbReference>
<accession>A0A2T7PP20</accession>
<evidence type="ECO:0000256" key="2">
    <source>
        <dbReference type="ARBA" id="ARBA00022741"/>
    </source>
</evidence>
<dbReference type="InterPro" id="IPR006703">
    <property type="entry name" value="G_AIG1"/>
</dbReference>
<sequence length="141" mass="15374">MGKTGGGKSATGNTILGEPLFDADLCFSSVTSKCFYKRIKRNGITIEITDSPGLCDTKTSEEDTAGKVVQAVAVMHPGPTAFLYVIGIGRFTEEDEGVYNRIKSLFDDRVTGYTIIIFTRGDELKRQNKRIEEVLSTAPDA</sequence>
<dbReference type="STRING" id="400727.A0A2T7PP20"/>